<dbReference type="SMART" id="SM00065">
    <property type="entry name" value="GAF"/>
    <property type="match status" value="1"/>
</dbReference>
<dbReference type="Gene3D" id="3.30.565.10">
    <property type="entry name" value="Histidine kinase-like ATPase, C-terminal domain"/>
    <property type="match status" value="1"/>
</dbReference>
<evidence type="ECO:0000313" key="5">
    <source>
        <dbReference type="EMBL" id="TMQ62112.1"/>
    </source>
</evidence>
<dbReference type="Pfam" id="PF02518">
    <property type="entry name" value="HATPase_c"/>
    <property type="match status" value="1"/>
</dbReference>
<dbReference type="Gene3D" id="1.10.287.130">
    <property type="match status" value="1"/>
</dbReference>
<dbReference type="PANTHER" id="PTHR43547">
    <property type="entry name" value="TWO-COMPONENT HISTIDINE KINASE"/>
    <property type="match status" value="1"/>
</dbReference>
<dbReference type="InterPro" id="IPR003594">
    <property type="entry name" value="HATPase_dom"/>
</dbReference>
<dbReference type="SMART" id="SM00388">
    <property type="entry name" value="HisKA"/>
    <property type="match status" value="1"/>
</dbReference>
<dbReference type="InterPro" id="IPR005467">
    <property type="entry name" value="His_kinase_dom"/>
</dbReference>
<dbReference type="EC" id="2.7.13.3" evidence="2"/>
<evidence type="ECO:0000313" key="6">
    <source>
        <dbReference type="Proteomes" id="UP000316609"/>
    </source>
</evidence>
<comment type="catalytic activity">
    <reaction evidence="1">
        <text>ATP + protein L-histidine = ADP + protein N-phospho-L-histidine.</text>
        <dbReference type="EC" id="2.7.13.3"/>
    </reaction>
</comment>
<dbReference type="PROSITE" id="PS50109">
    <property type="entry name" value="HIS_KIN"/>
    <property type="match status" value="1"/>
</dbReference>
<feature type="domain" description="Histidine kinase" evidence="4">
    <location>
        <begin position="178"/>
        <end position="402"/>
    </location>
</feature>
<dbReference type="SMART" id="SM00387">
    <property type="entry name" value="HATPase_c"/>
    <property type="match status" value="1"/>
</dbReference>
<dbReference type="InterPro" id="IPR003661">
    <property type="entry name" value="HisK_dim/P_dom"/>
</dbReference>
<accession>A0A538TEP2</accession>
<organism evidence="5 6">
    <name type="scientific">Eiseniibacteriota bacterium</name>
    <dbReference type="NCBI Taxonomy" id="2212470"/>
    <lineage>
        <taxon>Bacteria</taxon>
        <taxon>Candidatus Eiseniibacteriota</taxon>
    </lineage>
</organism>
<dbReference type="Proteomes" id="UP000316609">
    <property type="component" value="Unassembled WGS sequence"/>
</dbReference>
<evidence type="ECO:0000256" key="2">
    <source>
        <dbReference type="ARBA" id="ARBA00012438"/>
    </source>
</evidence>
<dbReference type="CDD" id="cd00082">
    <property type="entry name" value="HisKA"/>
    <property type="match status" value="1"/>
</dbReference>
<dbReference type="InterPro" id="IPR003018">
    <property type="entry name" value="GAF"/>
</dbReference>
<evidence type="ECO:0000256" key="3">
    <source>
        <dbReference type="ARBA" id="ARBA00022553"/>
    </source>
</evidence>
<evidence type="ECO:0000256" key="1">
    <source>
        <dbReference type="ARBA" id="ARBA00000085"/>
    </source>
</evidence>
<dbReference type="Gene3D" id="3.30.450.40">
    <property type="match status" value="1"/>
</dbReference>
<dbReference type="GO" id="GO:0000155">
    <property type="term" value="F:phosphorelay sensor kinase activity"/>
    <property type="evidence" value="ECO:0007669"/>
    <property type="project" value="InterPro"/>
</dbReference>
<dbReference type="CDD" id="cd00075">
    <property type="entry name" value="HATPase"/>
    <property type="match status" value="1"/>
</dbReference>
<dbReference type="SUPFAM" id="SSF55781">
    <property type="entry name" value="GAF domain-like"/>
    <property type="match status" value="1"/>
</dbReference>
<name>A0A538TEP2_UNCEI</name>
<dbReference type="SUPFAM" id="SSF55874">
    <property type="entry name" value="ATPase domain of HSP90 chaperone/DNA topoisomerase II/histidine kinase"/>
    <property type="match status" value="1"/>
</dbReference>
<dbReference type="Pfam" id="PF13185">
    <property type="entry name" value="GAF_2"/>
    <property type="match status" value="1"/>
</dbReference>
<keyword evidence="5" id="KW-0418">Kinase</keyword>
<dbReference type="PRINTS" id="PR00344">
    <property type="entry name" value="BCTRLSENSOR"/>
</dbReference>
<dbReference type="PANTHER" id="PTHR43547:SF2">
    <property type="entry name" value="HYBRID SIGNAL TRANSDUCTION HISTIDINE KINASE C"/>
    <property type="match status" value="1"/>
</dbReference>
<proteinExistence type="predicted"/>
<dbReference type="InterPro" id="IPR036890">
    <property type="entry name" value="HATPase_C_sf"/>
</dbReference>
<protein>
    <recommendedName>
        <fullName evidence="2">histidine kinase</fullName>
        <ecNumber evidence="2">2.7.13.3</ecNumber>
    </recommendedName>
</protein>
<sequence>MNLRDRMQKLHDVTNEMLGIMELDRLYTTVAEVARSLDTADAAALMIVDDDEKALVIRGYSGLSPGYAKSQRIPLERAMRHYQHPGSVVVRDLRTPLGNPSLIQAEGLAKVLALSVAREGELIGALHIYTRDPARDFDEIDRDLAQILAAQVSVAIANARLFTRLRQVDAERERFLSIVSHELRTPLTPLKALAQLQLGRLRRSQQRGTPMDLEALERNLESIERQVDRMNGLVSDLLSVSRAGRGQLDMEPAPFDLAAEVRDVVGRYVAATREEGRHSFTIDSPDTLTYEGDQARIDQLLMNLIGNAVKYSPRGGQVAVHLARENGAAEIAITDQGIGIPASDIPRLGEAFTRGIGKAATFAGMGIGLYVAKIVAEGHGGSLELESAGEDKGTTVRVRLPL</sequence>
<keyword evidence="5" id="KW-0808">Transferase</keyword>
<dbReference type="AlphaFoldDB" id="A0A538TEP2"/>
<reference evidence="5 6" key="1">
    <citation type="journal article" date="2019" name="Nat. Microbiol.">
        <title>Mediterranean grassland soil C-N compound turnover is dependent on rainfall and depth, and is mediated by genomically divergent microorganisms.</title>
        <authorList>
            <person name="Diamond S."/>
            <person name="Andeer P.F."/>
            <person name="Li Z."/>
            <person name="Crits-Christoph A."/>
            <person name="Burstein D."/>
            <person name="Anantharaman K."/>
            <person name="Lane K.R."/>
            <person name="Thomas B.C."/>
            <person name="Pan C."/>
            <person name="Northen T.R."/>
            <person name="Banfield J.F."/>
        </authorList>
    </citation>
    <scope>NUCLEOTIDE SEQUENCE [LARGE SCALE GENOMIC DNA]</scope>
    <source>
        <strain evidence="5">WS_8</strain>
    </source>
</reference>
<comment type="caution">
    <text evidence="5">The sequence shown here is derived from an EMBL/GenBank/DDBJ whole genome shotgun (WGS) entry which is preliminary data.</text>
</comment>
<dbReference type="EMBL" id="VBOY01000148">
    <property type="protein sequence ID" value="TMQ62112.1"/>
    <property type="molecule type" value="Genomic_DNA"/>
</dbReference>
<evidence type="ECO:0000259" key="4">
    <source>
        <dbReference type="PROSITE" id="PS50109"/>
    </source>
</evidence>
<dbReference type="InterPro" id="IPR029016">
    <property type="entry name" value="GAF-like_dom_sf"/>
</dbReference>
<dbReference type="InterPro" id="IPR004358">
    <property type="entry name" value="Sig_transdc_His_kin-like_C"/>
</dbReference>
<dbReference type="Pfam" id="PF00512">
    <property type="entry name" value="HisKA"/>
    <property type="match status" value="1"/>
</dbReference>
<keyword evidence="3" id="KW-0597">Phosphoprotein</keyword>
<gene>
    <name evidence="5" type="ORF">E6K78_12150</name>
</gene>